<name>A0A843VML4_COLES</name>
<evidence type="ECO:0000313" key="1">
    <source>
        <dbReference type="EMBL" id="MQL93473.1"/>
    </source>
</evidence>
<proteinExistence type="predicted"/>
<protein>
    <submittedName>
        <fullName evidence="1">Uncharacterized protein</fullName>
    </submittedName>
</protein>
<dbReference type="OrthoDB" id="1036089at2759"/>
<keyword evidence="2" id="KW-1185">Reference proteome</keyword>
<comment type="caution">
    <text evidence="1">The sequence shown here is derived from an EMBL/GenBank/DDBJ whole genome shotgun (WGS) entry which is preliminary data.</text>
</comment>
<reference evidence="1" key="1">
    <citation type="submission" date="2017-07" db="EMBL/GenBank/DDBJ databases">
        <title>Taro Niue Genome Assembly and Annotation.</title>
        <authorList>
            <person name="Atibalentja N."/>
            <person name="Keating K."/>
            <person name="Fields C.J."/>
        </authorList>
    </citation>
    <scope>NUCLEOTIDE SEQUENCE</scope>
    <source>
        <strain evidence="1">Niue_2</strain>
        <tissue evidence="1">Leaf</tissue>
    </source>
</reference>
<dbReference type="AlphaFoldDB" id="A0A843VML4"/>
<accession>A0A843VML4</accession>
<organism evidence="1 2">
    <name type="scientific">Colocasia esculenta</name>
    <name type="common">Wild taro</name>
    <name type="synonym">Arum esculentum</name>
    <dbReference type="NCBI Taxonomy" id="4460"/>
    <lineage>
        <taxon>Eukaryota</taxon>
        <taxon>Viridiplantae</taxon>
        <taxon>Streptophyta</taxon>
        <taxon>Embryophyta</taxon>
        <taxon>Tracheophyta</taxon>
        <taxon>Spermatophyta</taxon>
        <taxon>Magnoliopsida</taxon>
        <taxon>Liliopsida</taxon>
        <taxon>Araceae</taxon>
        <taxon>Aroideae</taxon>
        <taxon>Colocasieae</taxon>
        <taxon>Colocasia</taxon>
    </lineage>
</organism>
<dbReference type="Proteomes" id="UP000652761">
    <property type="component" value="Unassembled WGS sequence"/>
</dbReference>
<evidence type="ECO:0000313" key="2">
    <source>
        <dbReference type="Proteomes" id="UP000652761"/>
    </source>
</evidence>
<dbReference type="EMBL" id="NMUH01001566">
    <property type="protein sequence ID" value="MQL93473.1"/>
    <property type="molecule type" value="Genomic_DNA"/>
</dbReference>
<sequence length="125" mass="14483">MGLAYERRNVCLKWETTVCPKVDAYLKNLIDSARGIAVNCSNGQLFEVLTRSSHVVDLQVGECICREWQEHCSLYFSTQCYQNCYIETIKTILNQDKSFVDFENVEIKPPTTKRRAKKKKIPSQQ</sequence>
<gene>
    <name evidence="1" type="ORF">Taro_026123</name>
</gene>